<protein>
    <recommendedName>
        <fullName evidence="3">Condensation domain-containing protein</fullName>
    </recommendedName>
</protein>
<dbReference type="Proteomes" id="UP000051950">
    <property type="component" value="Unassembled WGS sequence"/>
</dbReference>
<dbReference type="PANTHER" id="PTHR28037:SF1">
    <property type="entry name" value="ALCOHOL O-ACETYLTRANSFERASE 1-RELATED"/>
    <property type="match status" value="1"/>
</dbReference>
<evidence type="ECO:0000313" key="2">
    <source>
        <dbReference type="Proteomes" id="UP000051950"/>
    </source>
</evidence>
<keyword evidence="2" id="KW-1185">Reference proteome</keyword>
<proteinExistence type="predicted"/>
<dbReference type="Gene3D" id="3.30.559.10">
    <property type="entry name" value="Chloramphenicol acetyltransferase-like domain"/>
    <property type="match status" value="1"/>
</dbReference>
<sequence length="422" mass="48513">MKRRLILGERIMHVDAKTPLNCVFGAKISGKISEKNLHKALFKIQQKHPLLQMNIDATGKTPYFVRNENIRKIPVRIADRLTDEDWLKQSKIEWYKLFDAPNEPLARLVWLKGETESDLLLVLPHCICDGTTILNLMRELMTLIDDPEQDLAPYPSFLSVRDLLPEDFIISKAGHFKGKIFAALGRLFFFFKSTSNNNIDRSNYAVHWKISAEDTKNLLIKCKEENTTVHAAICVVFMEAFKHVQGTKAHGKVICPVDIRRFVEAIKQDTMFAFAPIVELKLVQGENDFWTKTRSLKTDLEAKVAEMKVHDLLNMSEYFHSSVNKMIGFLKTTKGTHDVTLSNMGLLNIPKDYQNFSIETIYSPTVAFPWKNANTLVCSTFNGQLDFSFMSNESFLREFEAWQIKDRVMELIKENLNELANV</sequence>
<evidence type="ECO:0008006" key="3">
    <source>
        <dbReference type="Google" id="ProtNLM"/>
    </source>
</evidence>
<comment type="caution">
    <text evidence="1">The sequence shown here is derived from an EMBL/GenBank/DDBJ whole genome shotgun (WGS) entry which is preliminary data.</text>
</comment>
<dbReference type="InterPro" id="IPR023213">
    <property type="entry name" value="CAT-like_dom_sf"/>
</dbReference>
<reference evidence="1 2" key="1">
    <citation type="submission" date="2015-11" db="EMBL/GenBank/DDBJ databases">
        <title>Sequence of Pedobacter ginsenosidimutans.</title>
        <authorList>
            <person name="Carson E."/>
            <person name="Keyser V."/>
            <person name="Newman J."/>
            <person name="Miller J."/>
        </authorList>
    </citation>
    <scope>NUCLEOTIDE SEQUENCE [LARGE SCALE GENOMIC DNA]</scope>
    <source>
        <strain evidence="1 2">KACC 14530</strain>
    </source>
</reference>
<dbReference type="STRING" id="687842.ASU31_17455"/>
<dbReference type="InterPro" id="IPR052058">
    <property type="entry name" value="Alcohol_O-acetyltransferase"/>
</dbReference>
<dbReference type="PANTHER" id="PTHR28037">
    <property type="entry name" value="ALCOHOL O-ACETYLTRANSFERASE 1-RELATED"/>
    <property type="match status" value="1"/>
</dbReference>
<dbReference type="OrthoDB" id="5562587at2"/>
<gene>
    <name evidence="1" type="ORF">ASU31_17455</name>
</gene>
<name>A0A0T5VNB4_9SPHI</name>
<dbReference type="EMBL" id="LMZQ01000014">
    <property type="protein sequence ID" value="KRT14693.1"/>
    <property type="molecule type" value="Genomic_DNA"/>
</dbReference>
<dbReference type="Gene3D" id="3.30.559.30">
    <property type="entry name" value="Nonribosomal peptide synthetase, condensation domain"/>
    <property type="match status" value="1"/>
</dbReference>
<dbReference type="SUPFAM" id="SSF52777">
    <property type="entry name" value="CoA-dependent acyltransferases"/>
    <property type="match status" value="2"/>
</dbReference>
<accession>A0A0T5VNB4</accession>
<evidence type="ECO:0000313" key="1">
    <source>
        <dbReference type="EMBL" id="KRT14693.1"/>
    </source>
</evidence>
<dbReference type="RefSeq" id="WP_057933561.1">
    <property type="nucleotide sequence ID" value="NZ_LMZQ01000014.1"/>
</dbReference>
<organism evidence="1 2">
    <name type="scientific">Pedobacter ginsenosidimutans</name>
    <dbReference type="NCBI Taxonomy" id="687842"/>
    <lineage>
        <taxon>Bacteria</taxon>
        <taxon>Pseudomonadati</taxon>
        <taxon>Bacteroidota</taxon>
        <taxon>Sphingobacteriia</taxon>
        <taxon>Sphingobacteriales</taxon>
        <taxon>Sphingobacteriaceae</taxon>
        <taxon>Pedobacter</taxon>
    </lineage>
</organism>
<dbReference type="AlphaFoldDB" id="A0A0T5VNB4"/>